<evidence type="ECO:0000313" key="3">
    <source>
        <dbReference type="Proteomes" id="UP000193781"/>
    </source>
</evidence>
<name>A0A1X1ZEM3_9MYCO</name>
<dbReference type="AlphaFoldDB" id="A0A1X1ZEM3"/>
<gene>
    <name evidence="2" type="ORF">AWC17_05825</name>
</gene>
<evidence type="ECO:0008006" key="4">
    <source>
        <dbReference type="Google" id="ProtNLM"/>
    </source>
</evidence>
<dbReference type="Proteomes" id="UP000193781">
    <property type="component" value="Unassembled WGS sequence"/>
</dbReference>
<sequence length="108" mass="12041">MNDSDQMMALFVAILVMIGLLYLLCRLIYVIVDEAWVAKNAREQQRVQEIRSAQQRSDLLAELREFGLSEEDLDLPHEEIAARVTYAAGLHRQAAEGLGRAGRVAAAS</sequence>
<keyword evidence="1" id="KW-0812">Transmembrane</keyword>
<dbReference type="OrthoDB" id="9876652at2"/>
<reference evidence="2 3" key="1">
    <citation type="submission" date="2016-01" db="EMBL/GenBank/DDBJ databases">
        <title>The new phylogeny of the genus Mycobacterium.</title>
        <authorList>
            <person name="Tarcisio F."/>
            <person name="Conor M."/>
            <person name="Antonella G."/>
            <person name="Elisabetta G."/>
            <person name="Giulia F.S."/>
            <person name="Sara T."/>
            <person name="Anna F."/>
            <person name="Clotilde B."/>
            <person name="Roberto B."/>
            <person name="Veronica D.S."/>
            <person name="Fabio R."/>
            <person name="Monica P."/>
            <person name="Olivier J."/>
            <person name="Enrico T."/>
            <person name="Nicola S."/>
        </authorList>
    </citation>
    <scope>NUCLEOTIDE SEQUENCE [LARGE SCALE GENOMIC DNA]</scope>
    <source>
        <strain evidence="2 3">DSM 44803</strain>
    </source>
</reference>
<keyword evidence="1" id="KW-0472">Membrane</keyword>
<evidence type="ECO:0000256" key="1">
    <source>
        <dbReference type="SAM" id="Phobius"/>
    </source>
</evidence>
<protein>
    <recommendedName>
        <fullName evidence="4">FHA domain-containing protein</fullName>
    </recommendedName>
</protein>
<comment type="caution">
    <text evidence="2">The sequence shown here is derived from an EMBL/GenBank/DDBJ whole genome shotgun (WGS) entry which is preliminary data.</text>
</comment>
<dbReference type="GeneID" id="29696711"/>
<feature type="transmembrane region" description="Helical" evidence="1">
    <location>
        <begin position="6"/>
        <end position="32"/>
    </location>
</feature>
<dbReference type="EMBL" id="LQPH01000125">
    <property type="protein sequence ID" value="ORW21867.1"/>
    <property type="molecule type" value="Genomic_DNA"/>
</dbReference>
<keyword evidence="3" id="KW-1185">Reference proteome</keyword>
<keyword evidence="1" id="KW-1133">Transmembrane helix</keyword>
<evidence type="ECO:0000313" key="2">
    <source>
        <dbReference type="EMBL" id="ORW21867.1"/>
    </source>
</evidence>
<accession>A0A1X1ZEM3</accession>
<organism evidence="2 3">
    <name type="scientific">Mycobacterium nebraskense</name>
    <dbReference type="NCBI Taxonomy" id="244292"/>
    <lineage>
        <taxon>Bacteria</taxon>
        <taxon>Bacillati</taxon>
        <taxon>Actinomycetota</taxon>
        <taxon>Actinomycetes</taxon>
        <taxon>Mycobacteriales</taxon>
        <taxon>Mycobacteriaceae</taxon>
        <taxon>Mycobacterium</taxon>
    </lineage>
</organism>
<dbReference type="RefSeq" id="WP_007172333.1">
    <property type="nucleotide sequence ID" value="NZ_JACKSS010000170.1"/>
</dbReference>
<proteinExistence type="predicted"/>